<dbReference type="InterPro" id="IPR018289">
    <property type="entry name" value="MULE_transposase_dom"/>
</dbReference>
<evidence type="ECO:0000313" key="3">
    <source>
        <dbReference type="EMBL" id="KAK9983158.1"/>
    </source>
</evidence>
<organism evidence="3 4">
    <name type="scientific">Lithocarpus litseifolius</name>
    <dbReference type="NCBI Taxonomy" id="425828"/>
    <lineage>
        <taxon>Eukaryota</taxon>
        <taxon>Viridiplantae</taxon>
        <taxon>Streptophyta</taxon>
        <taxon>Embryophyta</taxon>
        <taxon>Tracheophyta</taxon>
        <taxon>Spermatophyta</taxon>
        <taxon>Magnoliopsida</taxon>
        <taxon>eudicotyledons</taxon>
        <taxon>Gunneridae</taxon>
        <taxon>Pentapetalae</taxon>
        <taxon>rosids</taxon>
        <taxon>fabids</taxon>
        <taxon>Fagales</taxon>
        <taxon>Fagaceae</taxon>
        <taxon>Lithocarpus</taxon>
    </lineage>
</organism>
<accession>A0AAW2BCH3</accession>
<reference evidence="3 4" key="1">
    <citation type="submission" date="2024-01" db="EMBL/GenBank/DDBJ databases">
        <title>A telomere-to-telomere, gap-free genome of sweet tea (Lithocarpus litseifolius).</title>
        <authorList>
            <person name="Zhou J."/>
        </authorList>
    </citation>
    <scope>NUCLEOTIDE SEQUENCE [LARGE SCALE GENOMIC DNA]</scope>
    <source>
        <strain evidence="3">Zhou-2022a</strain>
        <tissue evidence="3">Leaf</tissue>
    </source>
</reference>
<dbReference type="InterPro" id="IPR004332">
    <property type="entry name" value="Transposase_MuDR"/>
</dbReference>
<evidence type="ECO:0000259" key="2">
    <source>
        <dbReference type="Pfam" id="PF10551"/>
    </source>
</evidence>
<dbReference type="EMBL" id="JAZDWU010000012">
    <property type="protein sequence ID" value="KAK9983158.1"/>
    <property type="molecule type" value="Genomic_DNA"/>
</dbReference>
<dbReference type="AlphaFoldDB" id="A0AAW2BCH3"/>
<evidence type="ECO:0008006" key="5">
    <source>
        <dbReference type="Google" id="ProtNLM"/>
    </source>
</evidence>
<dbReference type="Pfam" id="PF10551">
    <property type="entry name" value="MULE"/>
    <property type="match status" value="1"/>
</dbReference>
<protein>
    <recommendedName>
        <fullName evidence="5">MULE transposase domain-containing protein</fullName>
    </recommendedName>
</protein>
<feature type="domain" description="Transposase MuDR plant" evidence="1">
    <location>
        <begin position="3"/>
        <end position="60"/>
    </location>
</feature>
<dbReference type="PANTHER" id="PTHR31973">
    <property type="entry name" value="POLYPROTEIN, PUTATIVE-RELATED"/>
    <property type="match status" value="1"/>
</dbReference>
<evidence type="ECO:0000259" key="1">
    <source>
        <dbReference type="Pfam" id="PF03108"/>
    </source>
</evidence>
<name>A0AAW2BCH3_9ROSI</name>
<dbReference type="Proteomes" id="UP001459277">
    <property type="component" value="Unassembled WGS sequence"/>
</dbReference>
<feature type="domain" description="MULE transposase" evidence="2">
    <location>
        <begin position="169"/>
        <end position="243"/>
    </location>
</feature>
<sequence>MLFKNKASVQYVLTLYSVGHNKQYKVIKSDTNRLVVRCIRDACPWSIRAIFSKKHELWQINKCKCPHCCTSLQVVTNGQMMDSRFISIALKQYVREDITQSIKDLRSMLYAKCEHDVTMYKFLAALDNADPDTVTLLKCDPHVSGTCIINSAFWAFGPCIRRFWHCRPVISIDAMHLYVKYKRKLMIAMVTDGNNEVYPLAFIVVESESTETWGWFLACLLSHITNQTNLCIIFDRHRGIQSCFDDTTRGYL</sequence>
<proteinExistence type="predicted"/>
<dbReference type="PANTHER" id="PTHR31973:SF195">
    <property type="entry name" value="MUDR FAMILY TRANSPOSASE"/>
    <property type="match status" value="1"/>
</dbReference>
<evidence type="ECO:0000313" key="4">
    <source>
        <dbReference type="Proteomes" id="UP001459277"/>
    </source>
</evidence>
<gene>
    <name evidence="3" type="ORF">SO802_032683</name>
</gene>
<comment type="caution">
    <text evidence="3">The sequence shown here is derived from an EMBL/GenBank/DDBJ whole genome shotgun (WGS) entry which is preliminary data.</text>
</comment>
<keyword evidence="4" id="KW-1185">Reference proteome</keyword>
<dbReference type="Pfam" id="PF03108">
    <property type="entry name" value="DBD_Tnp_Mut"/>
    <property type="match status" value="1"/>
</dbReference>